<proteinExistence type="predicted"/>
<dbReference type="PANTHER" id="PTHR36223">
    <property type="entry name" value="BETA-LACTAMASE-TYPE TRANSPEPTIDASE FOLD DOMAIN CONTAINING PROTEIN"/>
    <property type="match status" value="1"/>
</dbReference>
<dbReference type="RefSeq" id="XP_047775988.1">
    <property type="nucleotide sequence ID" value="XM_047916896.1"/>
</dbReference>
<keyword evidence="5" id="KW-1185">Reference proteome</keyword>
<evidence type="ECO:0000313" key="4">
    <source>
        <dbReference type="EMBL" id="KAH9833222.1"/>
    </source>
</evidence>
<dbReference type="PANTHER" id="PTHR36223:SF1">
    <property type="entry name" value="TRANSCRIPTION ELONGATION FACTOR EAF N-TERMINAL DOMAIN-CONTAINING PROTEIN"/>
    <property type="match status" value="1"/>
</dbReference>
<keyword evidence="1" id="KW-0175">Coiled coil</keyword>
<feature type="domain" description="DUF7918" evidence="3">
    <location>
        <begin position="5"/>
        <end position="208"/>
    </location>
</feature>
<dbReference type="Proteomes" id="UP000814176">
    <property type="component" value="Unassembled WGS sequence"/>
</dbReference>
<name>A0ABQ8K7S1_9APHY</name>
<gene>
    <name evidence="4" type="ORF">C8Q71DRAFT_194681</name>
</gene>
<accession>A0ABQ8K7S1</accession>
<sequence>MKLRGFEVYIKCDGRRLDEYATGKEDGVISCYVSSEAGKEFEIRGANLSSTGMSAGISVDGRAFPTRICFEPCFKPGASGMIPYYAGNGRRQLVFSEVRITDDENVASSLGELSQLGLIQVRISRALISRKQPRKPLTDTGTVSTSLGPFHEKSKKGGLHCVELGATEALPERAGYTSQYIDDLSSPYVTFNFRYRPRAILQAQGIIELDEAEPPRSDTSMDLPNTQSASTPGVDVESRVTLTRKRREERNPSDGPQKRPRTDKAVSSAIPLLDASMAEGHLHAEEVKPLVLKDEDDDDEAAEFNILRTQMRSLQEQLDRMEKRRTQARRLNTVKREPSPVRVGAFNGGVIDLTDD</sequence>
<evidence type="ECO:0000313" key="5">
    <source>
        <dbReference type="Proteomes" id="UP000814176"/>
    </source>
</evidence>
<dbReference type="EMBL" id="JADCUA010000019">
    <property type="protein sequence ID" value="KAH9833222.1"/>
    <property type="molecule type" value="Genomic_DNA"/>
</dbReference>
<dbReference type="InterPro" id="IPR057678">
    <property type="entry name" value="DUF7918"/>
</dbReference>
<organism evidence="4 5">
    <name type="scientific">Rhodofomes roseus</name>
    <dbReference type="NCBI Taxonomy" id="34475"/>
    <lineage>
        <taxon>Eukaryota</taxon>
        <taxon>Fungi</taxon>
        <taxon>Dikarya</taxon>
        <taxon>Basidiomycota</taxon>
        <taxon>Agaricomycotina</taxon>
        <taxon>Agaricomycetes</taxon>
        <taxon>Polyporales</taxon>
        <taxon>Rhodofomes</taxon>
    </lineage>
</organism>
<feature type="compositionally biased region" description="Polar residues" evidence="2">
    <location>
        <begin position="217"/>
        <end position="231"/>
    </location>
</feature>
<feature type="coiled-coil region" evidence="1">
    <location>
        <begin position="304"/>
        <end position="331"/>
    </location>
</feature>
<feature type="region of interest" description="Disordered" evidence="2">
    <location>
        <begin position="213"/>
        <end position="266"/>
    </location>
</feature>
<dbReference type="GeneID" id="71997628"/>
<evidence type="ECO:0000259" key="3">
    <source>
        <dbReference type="Pfam" id="PF25534"/>
    </source>
</evidence>
<reference evidence="4 5" key="1">
    <citation type="journal article" date="2021" name="Environ. Microbiol.">
        <title>Gene family expansions and transcriptome signatures uncover fungal adaptations to wood decay.</title>
        <authorList>
            <person name="Hage H."/>
            <person name="Miyauchi S."/>
            <person name="Viragh M."/>
            <person name="Drula E."/>
            <person name="Min B."/>
            <person name="Chaduli D."/>
            <person name="Navarro D."/>
            <person name="Favel A."/>
            <person name="Norest M."/>
            <person name="Lesage-Meessen L."/>
            <person name="Balint B."/>
            <person name="Merenyi Z."/>
            <person name="de Eugenio L."/>
            <person name="Morin E."/>
            <person name="Martinez A.T."/>
            <person name="Baldrian P."/>
            <person name="Stursova M."/>
            <person name="Martinez M.J."/>
            <person name="Novotny C."/>
            <person name="Magnuson J.K."/>
            <person name="Spatafora J.W."/>
            <person name="Maurice S."/>
            <person name="Pangilinan J."/>
            <person name="Andreopoulos W."/>
            <person name="LaButti K."/>
            <person name="Hundley H."/>
            <person name="Na H."/>
            <person name="Kuo A."/>
            <person name="Barry K."/>
            <person name="Lipzen A."/>
            <person name="Henrissat B."/>
            <person name="Riley R."/>
            <person name="Ahrendt S."/>
            <person name="Nagy L.G."/>
            <person name="Grigoriev I.V."/>
            <person name="Martin F."/>
            <person name="Rosso M.N."/>
        </authorList>
    </citation>
    <scope>NUCLEOTIDE SEQUENCE [LARGE SCALE GENOMIC DNA]</scope>
    <source>
        <strain evidence="4 5">CIRM-BRFM 1785</strain>
    </source>
</reference>
<feature type="compositionally biased region" description="Basic and acidic residues" evidence="2">
    <location>
        <begin position="246"/>
        <end position="264"/>
    </location>
</feature>
<comment type="caution">
    <text evidence="4">The sequence shown here is derived from an EMBL/GenBank/DDBJ whole genome shotgun (WGS) entry which is preliminary data.</text>
</comment>
<protein>
    <recommendedName>
        <fullName evidence="3">DUF7918 domain-containing protein</fullName>
    </recommendedName>
</protein>
<evidence type="ECO:0000256" key="2">
    <source>
        <dbReference type="SAM" id="MobiDB-lite"/>
    </source>
</evidence>
<evidence type="ECO:0000256" key="1">
    <source>
        <dbReference type="SAM" id="Coils"/>
    </source>
</evidence>
<dbReference type="Pfam" id="PF25534">
    <property type="entry name" value="DUF7918"/>
    <property type="match status" value="1"/>
</dbReference>